<protein>
    <recommendedName>
        <fullName evidence="4">Fimbrial assembly family protein</fullName>
    </recommendedName>
</protein>
<dbReference type="InterPro" id="IPR007813">
    <property type="entry name" value="PilN"/>
</dbReference>
<evidence type="ECO:0000256" key="1">
    <source>
        <dbReference type="SAM" id="Phobius"/>
    </source>
</evidence>
<gene>
    <name evidence="2" type="ORF">UT08_C0002G0092</name>
</gene>
<proteinExistence type="predicted"/>
<accession>A0A0G0LDS1</accession>
<evidence type="ECO:0000313" key="2">
    <source>
        <dbReference type="EMBL" id="KKQ86070.1"/>
    </source>
</evidence>
<dbReference type="AlphaFoldDB" id="A0A0G0LDS1"/>
<reference evidence="2 3" key="1">
    <citation type="journal article" date="2015" name="Nature">
        <title>rRNA introns, odd ribosomes, and small enigmatic genomes across a large radiation of phyla.</title>
        <authorList>
            <person name="Brown C.T."/>
            <person name="Hug L.A."/>
            <person name="Thomas B.C."/>
            <person name="Sharon I."/>
            <person name="Castelle C.J."/>
            <person name="Singh A."/>
            <person name="Wilkins M.J."/>
            <person name="Williams K.H."/>
            <person name="Banfield J.F."/>
        </authorList>
    </citation>
    <scope>NUCLEOTIDE SEQUENCE [LARGE SCALE GENOMIC DNA]</scope>
</reference>
<dbReference type="Proteomes" id="UP000034081">
    <property type="component" value="Unassembled WGS sequence"/>
</dbReference>
<keyword evidence="1" id="KW-1133">Transmembrane helix</keyword>
<sequence>MAARKTQINLLPERGFETTTTGRVLAWILSTFRIIVIVTEIIVMFAFLSRFWLDAQNTDLTEELEQKQAVLVASSDFEKDFKSTQGRLKIFAGMIVDEGLSSKLVQNSTEYLPDDLSLSAIIIELPQIILEGNTPNEQSIQQLVVNLNASELFKEIGITKIKTNSSDPGLLDFQLTGKVKDE</sequence>
<evidence type="ECO:0000313" key="3">
    <source>
        <dbReference type="Proteomes" id="UP000034081"/>
    </source>
</evidence>
<evidence type="ECO:0008006" key="4">
    <source>
        <dbReference type="Google" id="ProtNLM"/>
    </source>
</evidence>
<comment type="caution">
    <text evidence="2">The sequence shown here is derived from an EMBL/GenBank/DDBJ whole genome shotgun (WGS) entry which is preliminary data.</text>
</comment>
<feature type="transmembrane region" description="Helical" evidence="1">
    <location>
        <begin position="24"/>
        <end position="48"/>
    </location>
</feature>
<organism evidence="2 3">
    <name type="scientific">Candidatus Woesebacteria bacterium GW2011_GWB1_38_8</name>
    <dbReference type="NCBI Taxonomy" id="1618570"/>
    <lineage>
        <taxon>Bacteria</taxon>
        <taxon>Candidatus Woeseibacteriota</taxon>
    </lineage>
</organism>
<name>A0A0G0LDS1_9BACT</name>
<dbReference type="Pfam" id="PF05137">
    <property type="entry name" value="PilN"/>
    <property type="match status" value="1"/>
</dbReference>
<dbReference type="EMBL" id="LBVL01000002">
    <property type="protein sequence ID" value="KKQ86070.1"/>
    <property type="molecule type" value="Genomic_DNA"/>
</dbReference>
<keyword evidence="1" id="KW-0812">Transmembrane</keyword>
<dbReference type="STRING" id="1618570.UT08_C0002G0092"/>
<keyword evidence="1" id="KW-0472">Membrane</keyword>